<dbReference type="PANTHER" id="PTHR11655">
    <property type="entry name" value="60S/50S RIBOSOMAL PROTEIN L6/L9"/>
    <property type="match status" value="1"/>
</dbReference>
<dbReference type="SUPFAM" id="SSF56053">
    <property type="entry name" value="Ribosomal protein L6"/>
    <property type="match status" value="2"/>
</dbReference>
<keyword evidence="3" id="KW-0687">Ribonucleoprotein</keyword>
<dbReference type="Gene3D" id="3.90.930.12">
    <property type="entry name" value="Ribosomal protein L6, alpha-beta domain"/>
    <property type="match status" value="2"/>
</dbReference>
<dbReference type="Proteomes" id="UP000018201">
    <property type="component" value="Unassembled WGS sequence"/>
</dbReference>
<proteinExistence type="inferred from homology"/>
<comment type="similarity">
    <text evidence="1">Belongs to the universal ribosomal protein uL6 family.</text>
</comment>
<reference evidence="5" key="1">
    <citation type="submission" date="2013-10" db="EMBL/GenBank/DDBJ databases">
        <title>Genomic analysis of the causative agents of coccidiosis in chickens.</title>
        <authorList>
            <person name="Reid A.J."/>
            <person name="Blake D."/>
            <person name="Billington K."/>
            <person name="Browne H."/>
            <person name="Dunn M."/>
            <person name="Hung S."/>
            <person name="Kawahara F."/>
            <person name="Miranda-Saavedra D."/>
            <person name="Mourier T."/>
            <person name="Nagra H."/>
            <person name="Otto T.D."/>
            <person name="Rawlings N."/>
            <person name="Sanchez A."/>
            <person name="Sanders M."/>
            <person name="Subramaniam C."/>
            <person name="Tay Y."/>
            <person name="Dear P."/>
            <person name="Doerig C."/>
            <person name="Gruber A."/>
            <person name="Parkinson J."/>
            <person name="Shirley M."/>
            <person name="Wan K.L."/>
            <person name="Berriman M."/>
            <person name="Tomley F."/>
            <person name="Pain A."/>
        </authorList>
    </citation>
    <scope>NUCLEOTIDE SEQUENCE [LARGE SCALE GENOMIC DNA]</scope>
    <source>
        <strain evidence="5">Houghton</strain>
    </source>
</reference>
<feature type="domain" description="Large ribosomal subunit protein uL6 alpha-beta" evidence="4">
    <location>
        <begin position="77"/>
        <end position="148"/>
    </location>
</feature>
<dbReference type="PROSITE" id="PS00700">
    <property type="entry name" value="RIBOSOMAL_L6_2"/>
    <property type="match status" value="1"/>
</dbReference>
<dbReference type="AlphaFoldDB" id="U6GNJ5"/>
<dbReference type="InterPro" id="IPR020040">
    <property type="entry name" value="Ribosomal_uL6_a/b-dom"/>
</dbReference>
<dbReference type="InterPro" id="IPR036789">
    <property type="entry name" value="Ribosomal_uL6-like_a/b-dom_sf"/>
</dbReference>
<gene>
    <name evidence="5" type="ORF">EPH_0035570</name>
</gene>
<reference evidence="5" key="2">
    <citation type="submission" date="2013-10" db="EMBL/GenBank/DDBJ databases">
        <authorList>
            <person name="Aslett M."/>
        </authorList>
    </citation>
    <scope>NUCLEOTIDE SEQUENCE [LARGE SCALE GENOMIC DNA]</scope>
    <source>
        <strain evidence="5">Houghton</strain>
    </source>
</reference>
<evidence type="ECO:0000313" key="6">
    <source>
        <dbReference type="Proteomes" id="UP000018201"/>
    </source>
</evidence>
<dbReference type="InterPro" id="IPR002359">
    <property type="entry name" value="Ribosomal_uL6_CS2"/>
</dbReference>
<dbReference type="VEuPathDB" id="ToxoDB:EPH_0035570"/>
<dbReference type="EMBL" id="HG692143">
    <property type="protein sequence ID" value="CDI81750.1"/>
    <property type="molecule type" value="Genomic_DNA"/>
</dbReference>
<evidence type="ECO:0000259" key="4">
    <source>
        <dbReference type="Pfam" id="PF00347"/>
    </source>
</evidence>
<sequence length="253" mass="28470">MSQTVLQGVSSLTLLVKMKTVYSEQSVRVPDGALAYGAAVSRRYPWLGVFSVEVLEVFIFPMDGVRECVWDIECSGASLTVSVRSREVTVKGPRGELKRTFRHLPLVLHTTKDAKHVKVATWQGKKSDIACLRTVCTHLNNMFTGVTKQFEYKMRFVYSHFPINLNIIEGGKIVEIRNFLGEKRVRIVKLLPGVVCEKSTNVKDEIALKGTDLELVSRSAALIHQATLVRRKDIRKFLDGIYVSEKGTLEKTD</sequence>
<dbReference type="GO" id="GO:0002181">
    <property type="term" value="P:cytoplasmic translation"/>
    <property type="evidence" value="ECO:0007669"/>
    <property type="project" value="TreeGrafter"/>
</dbReference>
<dbReference type="Pfam" id="PF00347">
    <property type="entry name" value="Ribosomal_L6"/>
    <property type="match status" value="2"/>
</dbReference>
<protein>
    <submittedName>
        <fullName evidence="5">60S ribosomal protein L9, putative</fullName>
    </submittedName>
</protein>
<evidence type="ECO:0000256" key="1">
    <source>
        <dbReference type="ARBA" id="ARBA00009356"/>
    </source>
</evidence>
<organism evidence="5 6">
    <name type="scientific">Eimeria praecox</name>
    <dbReference type="NCBI Taxonomy" id="51316"/>
    <lineage>
        <taxon>Eukaryota</taxon>
        <taxon>Sar</taxon>
        <taxon>Alveolata</taxon>
        <taxon>Apicomplexa</taxon>
        <taxon>Conoidasida</taxon>
        <taxon>Coccidia</taxon>
        <taxon>Eucoccidiorida</taxon>
        <taxon>Eimeriorina</taxon>
        <taxon>Eimeriidae</taxon>
        <taxon>Eimeria</taxon>
    </lineage>
</organism>
<accession>U6GNJ5</accession>
<dbReference type="InterPro" id="IPR000702">
    <property type="entry name" value="Ribosomal_uL6-like"/>
</dbReference>
<dbReference type="GO" id="GO:0019843">
    <property type="term" value="F:rRNA binding"/>
    <property type="evidence" value="ECO:0007669"/>
    <property type="project" value="InterPro"/>
</dbReference>
<evidence type="ECO:0000313" key="5">
    <source>
        <dbReference type="EMBL" id="CDI81750.1"/>
    </source>
</evidence>
<keyword evidence="2 5" id="KW-0689">Ribosomal protein</keyword>
<dbReference type="OrthoDB" id="10252633at2759"/>
<dbReference type="FunFam" id="3.90.930.12:FF:000004">
    <property type="entry name" value="60S ribosomal protein L9"/>
    <property type="match status" value="1"/>
</dbReference>
<feature type="domain" description="Large ribosomal subunit protein uL6 alpha-beta" evidence="4">
    <location>
        <begin position="171"/>
        <end position="240"/>
    </location>
</feature>
<dbReference type="PANTHER" id="PTHR11655:SF16">
    <property type="entry name" value="60S RIBOSOMAL PROTEIN L9"/>
    <property type="match status" value="1"/>
</dbReference>
<dbReference type="GO" id="GO:0003735">
    <property type="term" value="F:structural constituent of ribosome"/>
    <property type="evidence" value="ECO:0007669"/>
    <property type="project" value="InterPro"/>
</dbReference>
<dbReference type="GO" id="GO:0022625">
    <property type="term" value="C:cytosolic large ribosomal subunit"/>
    <property type="evidence" value="ECO:0007669"/>
    <property type="project" value="TreeGrafter"/>
</dbReference>
<name>U6GNJ5_9EIME</name>
<dbReference type="FunFam" id="3.90.930.12:FF:000003">
    <property type="entry name" value="60S ribosomal protein L9"/>
    <property type="match status" value="1"/>
</dbReference>
<keyword evidence="6" id="KW-1185">Reference proteome</keyword>
<evidence type="ECO:0000256" key="2">
    <source>
        <dbReference type="ARBA" id="ARBA00022980"/>
    </source>
</evidence>
<evidence type="ECO:0000256" key="3">
    <source>
        <dbReference type="ARBA" id="ARBA00023274"/>
    </source>
</evidence>